<dbReference type="EMBL" id="CAJNOK010023987">
    <property type="protein sequence ID" value="CAF1370546.1"/>
    <property type="molecule type" value="Genomic_DNA"/>
</dbReference>
<evidence type="ECO:0000313" key="1">
    <source>
        <dbReference type="EMBL" id="CAF1370546.1"/>
    </source>
</evidence>
<dbReference type="Proteomes" id="UP000682733">
    <property type="component" value="Unassembled WGS sequence"/>
</dbReference>
<dbReference type="EMBL" id="CAJOBA010045653">
    <property type="protein sequence ID" value="CAF4179745.1"/>
    <property type="molecule type" value="Genomic_DNA"/>
</dbReference>
<reference evidence="1" key="1">
    <citation type="submission" date="2021-02" db="EMBL/GenBank/DDBJ databases">
        <authorList>
            <person name="Nowell W R."/>
        </authorList>
    </citation>
    <scope>NUCLEOTIDE SEQUENCE</scope>
</reference>
<gene>
    <name evidence="1" type="ORF">OVA965_LOCUS31653</name>
    <name evidence="2" type="ORF">TMI583_LOCUS32488</name>
</gene>
<name>A0A8S2F791_9BILA</name>
<evidence type="ECO:0000313" key="2">
    <source>
        <dbReference type="EMBL" id="CAF4179745.1"/>
    </source>
</evidence>
<protein>
    <submittedName>
        <fullName evidence="1">Uncharacterized protein</fullName>
    </submittedName>
</protein>
<comment type="caution">
    <text evidence="1">The sequence shown here is derived from an EMBL/GenBank/DDBJ whole genome shotgun (WGS) entry which is preliminary data.</text>
</comment>
<accession>A0A8S2F791</accession>
<sequence length="9" mass="1156">MRRRQPKGQ</sequence>
<proteinExistence type="predicted"/>
<dbReference type="Proteomes" id="UP000677228">
    <property type="component" value="Unassembled WGS sequence"/>
</dbReference>
<evidence type="ECO:0000313" key="3">
    <source>
        <dbReference type="Proteomes" id="UP000677228"/>
    </source>
</evidence>
<feature type="non-terminal residue" evidence="1">
    <location>
        <position position="9"/>
    </location>
</feature>
<organism evidence="1 3">
    <name type="scientific">Didymodactylos carnosus</name>
    <dbReference type="NCBI Taxonomy" id="1234261"/>
    <lineage>
        <taxon>Eukaryota</taxon>
        <taxon>Metazoa</taxon>
        <taxon>Spiralia</taxon>
        <taxon>Gnathifera</taxon>
        <taxon>Rotifera</taxon>
        <taxon>Eurotatoria</taxon>
        <taxon>Bdelloidea</taxon>
        <taxon>Philodinida</taxon>
        <taxon>Philodinidae</taxon>
        <taxon>Didymodactylos</taxon>
    </lineage>
</organism>